<evidence type="ECO:0000259" key="7">
    <source>
        <dbReference type="SMART" id="SM00278"/>
    </source>
</evidence>
<comment type="subunit">
    <text evidence="6">Homotetramer. Forms an RuvA(8)-RuvB(12)-Holliday junction (HJ) complex. HJ DNA is sandwiched between 2 RuvA tetramers; dsDNA enters through RuvA and exits via RuvB. An RuvB hexamer assembles on each DNA strand where it exits the tetramer. Each RuvB hexamer is contacted by two RuvA subunits (via domain III) on 2 adjacent RuvB subunits; this complex drives branch migration. In the full resolvosome a probable DNA-RuvA(4)-RuvB(12)-RuvC(2) complex forms which resolves the HJ.</text>
</comment>
<comment type="caution">
    <text evidence="8">The sequence shown here is derived from an EMBL/GenBank/DDBJ whole genome shotgun (WGS) entry which is preliminary data.</text>
</comment>
<feature type="domain" description="Helix-hairpin-helix DNA-binding motif class 1" evidence="7">
    <location>
        <begin position="73"/>
        <end position="92"/>
    </location>
</feature>
<keyword evidence="2 6" id="KW-0227">DNA damage</keyword>
<dbReference type="InterPro" id="IPR013849">
    <property type="entry name" value="DNA_helicase_Holl-junc_RuvA_I"/>
</dbReference>
<dbReference type="CDD" id="cd14332">
    <property type="entry name" value="UBA_RuvA_C"/>
    <property type="match status" value="1"/>
</dbReference>
<dbReference type="GO" id="GO:0048476">
    <property type="term" value="C:Holliday junction resolvase complex"/>
    <property type="evidence" value="ECO:0007669"/>
    <property type="project" value="UniProtKB-UniRule"/>
</dbReference>
<dbReference type="InterPro" id="IPR010994">
    <property type="entry name" value="RuvA_2-like"/>
</dbReference>
<keyword evidence="1 6" id="KW-0963">Cytoplasm</keyword>
<dbReference type="Pfam" id="PF01330">
    <property type="entry name" value="RuvA_N"/>
    <property type="match status" value="1"/>
</dbReference>
<feature type="region of interest" description="Domain III" evidence="6">
    <location>
        <begin position="158"/>
        <end position="206"/>
    </location>
</feature>
<dbReference type="InterPro" id="IPR000085">
    <property type="entry name" value="RuvA"/>
</dbReference>
<evidence type="ECO:0000256" key="6">
    <source>
        <dbReference type="HAMAP-Rule" id="MF_00031"/>
    </source>
</evidence>
<dbReference type="GO" id="GO:0005737">
    <property type="term" value="C:cytoplasm"/>
    <property type="evidence" value="ECO:0007669"/>
    <property type="project" value="UniProtKB-SubCell"/>
</dbReference>
<dbReference type="OrthoDB" id="5293449at2"/>
<evidence type="ECO:0000256" key="4">
    <source>
        <dbReference type="ARBA" id="ARBA00023172"/>
    </source>
</evidence>
<evidence type="ECO:0000313" key="9">
    <source>
        <dbReference type="Proteomes" id="UP000243900"/>
    </source>
</evidence>
<feature type="domain" description="Helix-hairpin-helix DNA-binding motif class 1" evidence="7">
    <location>
        <begin position="108"/>
        <end position="127"/>
    </location>
</feature>
<comment type="domain">
    <text evidence="6">Has three domains with a flexible linker between the domains II and III and assumes an 'L' shape. Domain III is highly mobile and contacts RuvB.</text>
</comment>
<organism evidence="8 9">
    <name type="scientific">Amnimonas aquatica</name>
    <dbReference type="NCBI Taxonomy" id="2094561"/>
    <lineage>
        <taxon>Bacteria</taxon>
        <taxon>Pseudomonadati</taxon>
        <taxon>Pseudomonadota</taxon>
        <taxon>Gammaproteobacteria</taxon>
        <taxon>Moraxellales</taxon>
        <taxon>Moraxellaceae</taxon>
        <taxon>Amnimonas</taxon>
    </lineage>
</organism>
<gene>
    <name evidence="6" type="primary">ruvA</name>
    <name evidence="8" type="ORF">C5O18_01025</name>
</gene>
<evidence type="ECO:0000256" key="2">
    <source>
        <dbReference type="ARBA" id="ARBA00022763"/>
    </source>
</evidence>
<evidence type="ECO:0000256" key="5">
    <source>
        <dbReference type="ARBA" id="ARBA00023204"/>
    </source>
</evidence>
<dbReference type="Pfam" id="PF07499">
    <property type="entry name" value="RuvA_C"/>
    <property type="match status" value="1"/>
</dbReference>
<feature type="region of interest" description="Domain I" evidence="6">
    <location>
        <begin position="1"/>
        <end position="64"/>
    </location>
</feature>
<keyword evidence="9" id="KW-1185">Reference proteome</keyword>
<dbReference type="GO" id="GO:0006310">
    <property type="term" value="P:DNA recombination"/>
    <property type="evidence" value="ECO:0007669"/>
    <property type="project" value="UniProtKB-UniRule"/>
</dbReference>
<dbReference type="Gene3D" id="1.10.150.20">
    <property type="entry name" value="5' to 3' exonuclease, C-terminal subdomain"/>
    <property type="match status" value="1"/>
</dbReference>
<dbReference type="GO" id="GO:0009379">
    <property type="term" value="C:Holliday junction helicase complex"/>
    <property type="evidence" value="ECO:0007669"/>
    <property type="project" value="InterPro"/>
</dbReference>
<dbReference type="RefSeq" id="WP_105191027.1">
    <property type="nucleotide sequence ID" value="NZ_PTQZ01000009.1"/>
</dbReference>
<keyword evidence="3 6" id="KW-0238">DNA-binding</keyword>
<protein>
    <recommendedName>
        <fullName evidence="6">Holliday junction branch migration complex subunit RuvA</fullName>
    </recommendedName>
</protein>
<dbReference type="SUPFAM" id="SSF47781">
    <property type="entry name" value="RuvA domain 2-like"/>
    <property type="match status" value="1"/>
</dbReference>
<reference evidence="9" key="1">
    <citation type="submission" date="2018-02" db="EMBL/GenBank/DDBJ databases">
        <title>Genome sequencing of Solimonas sp. HR-BB.</title>
        <authorList>
            <person name="Lee Y."/>
            <person name="Jeon C.O."/>
        </authorList>
    </citation>
    <scope>NUCLEOTIDE SEQUENCE [LARGE SCALE GENOMIC DNA]</scope>
    <source>
        <strain evidence="9">HR-E</strain>
    </source>
</reference>
<accession>A0A2P6AUY5</accession>
<keyword evidence="4 6" id="KW-0233">DNA recombination</keyword>
<dbReference type="EMBL" id="PTQZ01000009">
    <property type="protein sequence ID" value="PQA51895.1"/>
    <property type="molecule type" value="Genomic_DNA"/>
</dbReference>
<dbReference type="Proteomes" id="UP000243900">
    <property type="component" value="Unassembled WGS sequence"/>
</dbReference>
<evidence type="ECO:0000256" key="3">
    <source>
        <dbReference type="ARBA" id="ARBA00023125"/>
    </source>
</evidence>
<dbReference type="InterPro" id="IPR012340">
    <property type="entry name" value="NA-bd_OB-fold"/>
</dbReference>
<dbReference type="GO" id="GO:0000400">
    <property type="term" value="F:four-way junction DNA binding"/>
    <property type="evidence" value="ECO:0007669"/>
    <property type="project" value="UniProtKB-UniRule"/>
</dbReference>
<comment type="function">
    <text evidence="6">The RuvA-RuvB-RuvC complex processes Holliday junction (HJ) DNA during genetic recombination and DNA repair, while the RuvA-RuvB complex plays an important role in the rescue of blocked DNA replication forks via replication fork reversal (RFR). RuvA specifically binds to HJ cruciform DNA, conferring on it an open structure. The RuvB hexamer acts as an ATP-dependent pump, pulling dsDNA into and through the RuvAB complex. HJ branch migration allows RuvC to scan DNA until it finds its consensus sequence, where it cleaves and resolves the cruciform DNA.</text>
</comment>
<dbReference type="SMART" id="SM00278">
    <property type="entry name" value="HhH1"/>
    <property type="match status" value="2"/>
</dbReference>
<comment type="similarity">
    <text evidence="6">Belongs to the RuvA family.</text>
</comment>
<dbReference type="GO" id="GO:0009378">
    <property type="term" value="F:four-way junction helicase activity"/>
    <property type="evidence" value="ECO:0007669"/>
    <property type="project" value="InterPro"/>
</dbReference>
<dbReference type="SUPFAM" id="SSF46929">
    <property type="entry name" value="DNA helicase RuvA subunit, C-terminal domain"/>
    <property type="match status" value="1"/>
</dbReference>
<sequence length="206" mass="22111">MIARLHGTLIEKLAPHVVVDVHGVGYEVDVPLTTFYLLPALGETVTLWTHLSVREDAHQLFGFRDRDALQVFRILIKVSGVGPKLALALLSGMEVDALRECIAREDVTLLTKVPGVGKKTAERLVIELRDKLGTLGGIRVVRKPGTAPSALPLVEAPASPEEEAESALVALGYKPAEAERAVKAVAGSHPDTAELVRAALKRLLKA</sequence>
<dbReference type="InterPro" id="IPR003583">
    <property type="entry name" value="Hlx-hairpin-Hlx_DNA-bd_motif"/>
</dbReference>
<dbReference type="GO" id="GO:0006281">
    <property type="term" value="P:DNA repair"/>
    <property type="evidence" value="ECO:0007669"/>
    <property type="project" value="UniProtKB-UniRule"/>
</dbReference>
<dbReference type="Pfam" id="PF14520">
    <property type="entry name" value="HHH_5"/>
    <property type="match status" value="1"/>
</dbReference>
<dbReference type="GO" id="GO:0005524">
    <property type="term" value="F:ATP binding"/>
    <property type="evidence" value="ECO:0007669"/>
    <property type="project" value="InterPro"/>
</dbReference>
<evidence type="ECO:0000313" key="8">
    <source>
        <dbReference type="EMBL" id="PQA51895.1"/>
    </source>
</evidence>
<dbReference type="AlphaFoldDB" id="A0A2P6AUY5"/>
<proteinExistence type="inferred from homology"/>
<dbReference type="Gene3D" id="1.10.8.10">
    <property type="entry name" value="DNA helicase RuvA subunit, C-terminal domain"/>
    <property type="match status" value="1"/>
</dbReference>
<dbReference type="NCBIfam" id="TIGR00084">
    <property type="entry name" value="ruvA"/>
    <property type="match status" value="1"/>
</dbReference>
<comment type="caution">
    <text evidence="6">Lacks conserved residue(s) required for the propagation of feature annotation.</text>
</comment>
<name>A0A2P6AUY5_9GAMM</name>
<comment type="subcellular location">
    <subcellularLocation>
        <location evidence="6">Cytoplasm</location>
    </subcellularLocation>
</comment>
<dbReference type="Gene3D" id="2.40.50.140">
    <property type="entry name" value="Nucleic acid-binding proteins"/>
    <property type="match status" value="1"/>
</dbReference>
<dbReference type="HAMAP" id="MF_00031">
    <property type="entry name" value="DNA_HJ_migration_RuvA"/>
    <property type="match status" value="1"/>
</dbReference>
<dbReference type="SUPFAM" id="SSF50249">
    <property type="entry name" value="Nucleic acid-binding proteins"/>
    <property type="match status" value="1"/>
</dbReference>
<dbReference type="InterPro" id="IPR011114">
    <property type="entry name" value="RuvA_C"/>
</dbReference>
<evidence type="ECO:0000256" key="1">
    <source>
        <dbReference type="ARBA" id="ARBA00022490"/>
    </source>
</evidence>
<keyword evidence="5 6" id="KW-0234">DNA repair</keyword>
<dbReference type="InterPro" id="IPR036267">
    <property type="entry name" value="RuvA_C_sf"/>
</dbReference>